<organism evidence="3 4">
    <name type="scientific">Nocardioides mangrovi</name>
    <dbReference type="NCBI Taxonomy" id="2874580"/>
    <lineage>
        <taxon>Bacteria</taxon>
        <taxon>Bacillati</taxon>
        <taxon>Actinomycetota</taxon>
        <taxon>Actinomycetes</taxon>
        <taxon>Propionibacteriales</taxon>
        <taxon>Nocardioidaceae</taxon>
        <taxon>Nocardioides</taxon>
    </lineage>
</organism>
<evidence type="ECO:0000313" key="3">
    <source>
        <dbReference type="EMBL" id="MBZ5736881.1"/>
    </source>
</evidence>
<dbReference type="Proteomes" id="UP000780875">
    <property type="component" value="Unassembled WGS sequence"/>
</dbReference>
<evidence type="ECO:0000313" key="4">
    <source>
        <dbReference type="Proteomes" id="UP000780875"/>
    </source>
</evidence>
<dbReference type="RefSeq" id="WP_224121251.1">
    <property type="nucleotide sequence ID" value="NZ_JAIQZJ010000001.1"/>
</dbReference>
<accession>A0ABS7U816</accession>
<feature type="transmembrane region" description="Helical" evidence="2">
    <location>
        <begin position="403"/>
        <end position="422"/>
    </location>
</feature>
<feature type="transmembrane region" description="Helical" evidence="2">
    <location>
        <begin position="297"/>
        <end position="317"/>
    </location>
</feature>
<feature type="transmembrane region" description="Helical" evidence="2">
    <location>
        <begin position="23"/>
        <end position="41"/>
    </location>
</feature>
<feature type="transmembrane region" description="Helical" evidence="2">
    <location>
        <begin position="129"/>
        <end position="149"/>
    </location>
</feature>
<keyword evidence="2" id="KW-1133">Transmembrane helix</keyword>
<feature type="transmembrane region" description="Helical" evidence="2">
    <location>
        <begin position="366"/>
        <end position="383"/>
    </location>
</feature>
<reference evidence="3 4" key="1">
    <citation type="submission" date="2021-09" db="EMBL/GenBank/DDBJ databases">
        <title>Whole genome sequence of Nocardioides sp. GBK3QG-3.</title>
        <authorList>
            <person name="Tuo L."/>
        </authorList>
    </citation>
    <scope>NUCLEOTIDE SEQUENCE [LARGE SCALE GENOMIC DNA]</scope>
    <source>
        <strain evidence="3 4">GBK3QG-3</strain>
    </source>
</reference>
<keyword evidence="2" id="KW-0812">Transmembrane</keyword>
<keyword evidence="2" id="KW-0472">Membrane</keyword>
<keyword evidence="4" id="KW-1185">Reference proteome</keyword>
<protein>
    <recommendedName>
        <fullName evidence="5">DUF2079 domain-containing protein</fullName>
    </recommendedName>
</protein>
<feature type="region of interest" description="Disordered" evidence="1">
    <location>
        <begin position="621"/>
        <end position="642"/>
    </location>
</feature>
<evidence type="ECO:0000256" key="2">
    <source>
        <dbReference type="SAM" id="Phobius"/>
    </source>
</evidence>
<name>A0ABS7U816_9ACTN</name>
<feature type="transmembrane region" description="Helical" evidence="2">
    <location>
        <begin position="155"/>
        <end position="172"/>
    </location>
</feature>
<gene>
    <name evidence="3" type="ORF">K8U61_01810</name>
</gene>
<sequence>MTAASTEPTTEPTAERRRPRETWVLAAALALIVVHLAYRAWATYGGWLHIDDFNFISRMFHDGLAPSVAARSYYGHVMPAAMYLSWLNQSVSPWNFLLPATEMVVLQALCDLGMLYLLRTLFGLRPGILPPLALFLASVISLEASIWWAAAVNLLPLQIALFFGLAAHVVYLRTGQLRHAVAANLWIAVGIAFNEKTALVYGVLGIVTLCYFATGRSPVARVRSAIRGRLSALAIYIATGAAYVAVYLLVGRDFRASAPVSYPVLGTLDKMVREAYVPALLGGPVRWWRVPEQPFSFAQPGDAVAYLALALVLVLLWEIRKHRRRSLRGLWVPGYFLLIDVALVLLTRASVSGPLVGLDYRFQGELAAATAIGLACMTMPIIGATESSERRSESEFLDHPRRVAVATAGVVALSAVSTWTYMSYWHDDTRGEQWFDALVPQLRSSTTPIPVVDAIVPYFVTNGVRYPENLQSRVLSGETTLAYTRVATDRLDMIDDEGQIVPVAIPPTREARKGPDGKCGWKVQEGSVTIPLNGPVAYGGWWVRIGYLGSADSPVRVVAGNVTRDTTVKAGVHALYFEGGPQFRSITIGGLGSGVTLCTNDITVGRAVPSTELEKLIQQDLRNEALNPRTDQDDDENDEQGD</sequence>
<feature type="transmembrane region" description="Helical" evidence="2">
    <location>
        <begin position="230"/>
        <end position="250"/>
    </location>
</feature>
<feature type="compositionally biased region" description="Acidic residues" evidence="1">
    <location>
        <begin position="632"/>
        <end position="642"/>
    </location>
</feature>
<evidence type="ECO:0008006" key="5">
    <source>
        <dbReference type="Google" id="ProtNLM"/>
    </source>
</evidence>
<proteinExistence type="predicted"/>
<comment type="caution">
    <text evidence="3">The sequence shown here is derived from an EMBL/GenBank/DDBJ whole genome shotgun (WGS) entry which is preliminary data.</text>
</comment>
<evidence type="ECO:0000256" key="1">
    <source>
        <dbReference type="SAM" id="MobiDB-lite"/>
    </source>
</evidence>
<feature type="transmembrane region" description="Helical" evidence="2">
    <location>
        <begin position="329"/>
        <end position="346"/>
    </location>
</feature>
<dbReference type="EMBL" id="JAIQZJ010000001">
    <property type="protein sequence ID" value="MBZ5736881.1"/>
    <property type="molecule type" value="Genomic_DNA"/>
</dbReference>